<protein>
    <submittedName>
        <fullName evidence="1">Uncharacterized protein</fullName>
    </submittedName>
</protein>
<keyword evidence="2" id="KW-1185">Reference proteome</keyword>
<evidence type="ECO:0000313" key="2">
    <source>
        <dbReference type="Proteomes" id="UP001057452"/>
    </source>
</evidence>
<sequence length="106" mass="11595">MANTASCAAVEAANALSVLRKEDKRSVGCHSLHWIRCILGTERPVESACQIRSRGESGEIYRTFGDAGVNVLENKQKAKPAKSIPPCTVMGKAMWLARVYYKDPSL</sequence>
<comment type="caution">
    <text evidence="1">The sequence shown here is derived from an EMBL/GenBank/DDBJ whole genome shotgun (WGS) entry which is preliminary data.</text>
</comment>
<dbReference type="Proteomes" id="UP001057452">
    <property type="component" value="Chromosome 22"/>
</dbReference>
<proteinExistence type="predicted"/>
<evidence type="ECO:0000313" key="1">
    <source>
        <dbReference type="EMBL" id="KAI4813001.1"/>
    </source>
</evidence>
<accession>A0ACB9WII4</accession>
<dbReference type="EMBL" id="CM043806">
    <property type="protein sequence ID" value="KAI4813001.1"/>
    <property type="molecule type" value="Genomic_DNA"/>
</dbReference>
<name>A0ACB9WII4_CHAAC</name>
<gene>
    <name evidence="1" type="ORF">KUCAC02_024357</name>
</gene>
<organism evidence="1 2">
    <name type="scientific">Chaenocephalus aceratus</name>
    <name type="common">Blackfin icefish</name>
    <name type="synonym">Chaenichthys aceratus</name>
    <dbReference type="NCBI Taxonomy" id="36190"/>
    <lineage>
        <taxon>Eukaryota</taxon>
        <taxon>Metazoa</taxon>
        <taxon>Chordata</taxon>
        <taxon>Craniata</taxon>
        <taxon>Vertebrata</taxon>
        <taxon>Euteleostomi</taxon>
        <taxon>Actinopterygii</taxon>
        <taxon>Neopterygii</taxon>
        <taxon>Teleostei</taxon>
        <taxon>Neoteleostei</taxon>
        <taxon>Acanthomorphata</taxon>
        <taxon>Eupercaria</taxon>
        <taxon>Perciformes</taxon>
        <taxon>Notothenioidei</taxon>
        <taxon>Channichthyidae</taxon>
        <taxon>Chaenocephalus</taxon>
    </lineage>
</organism>
<reference evidence="1" key="1">
    <citation type="submission" date="2022-05" db="EMBL/GenBank/DDBJ databases">
        <title>Chromosome-level genome of Chaenocephalus aceratus.</title>
        <authorList>
            <person name="Park H."/>
        </authorList>
    </citation>
    <scope>NUCLEOTIDE SEQUENCE</scope>
    <source>
        <strain evidence="1">KU_202001</strain>
    </source>
</reference>